<name>A0ABQ2FIQ5_9DEIO</name>
<accession>A0ABQ2FIQ5</accession>
<evidence type="ECO:0008006" key="3">
    <source>
        <dbReference type="Google" id="ProtNLM"/>
    </source>
</evidence>
<dbReference type="InterPro" id="IPR036444">
    <property type="entry name" value="PLipase_A2_dom_sf"/>
</dbReference>
<dbReference type="Proteomes" id="UP000604341">
    <property type="component" value="Unassembled WGS sequence"/>
</dbReference>
<comment type="caution">
    <text evidence="1">The sequence shown here is derived from an EMBL/GenBank/DDBJ whole genome shotgun (WGS) entry which is preliminary data.</text>
</comment>
<gene>
    <name evidence="1" type="ORF">GCM10010844_20890</name>
</gene>
<organism evidence="1 2">
    <name type="scientific">Deinococcus radiotolerans</name>
    <dbReference type="NCBI Taxonomy" id="1309407"/>
    <lineage>
        <taxon>Bacteria</taxon>
        <taxon>Thermotogati</taxon>
        <taxon>Deinococcota</taxon>
        <taxon>Deinococci</taxon>
        <taxon>Deinococcales</taxon>
        <taxon>Deinococcaceae</taxon>
        <taxon>Deinococcus</taxon>
    </lineage>
</organism>
<dbReference type="Gene3D" id="1.20.90.10">
    <property type="entry name" value="Phospholipase A2 domain"/>
    <property type="match status" value="1"/>
</dbReference>
<sequence>MNITNQTARSVTAALLGTLLLASCNTTPVPQDNAPPLTAQLLLPEEPICDATSLECPGTGGGGGPSFTYWTLGQVATIDARAAYTVNLALGSVAQYQQEYNQHHTAQVNTINGAPKPTNWDDIANAATPYAGLNWSQDGCSAPWYAALLTFGMTALYSQTFDSACRLHDFAYRNIGRFSNAAQVASGQTALVDQNALRAEVDARFRANMIAICEKKDWIMRGTCKNWANTFADAVRKHGQSSWQIWSFDGL</sequence>
<dbReference type="SUPFAM" id="SSF48619">
    <property type="entry name" value="Phospholipase A2, PLA2"/>
    <property type="match status" value="1"/>
</dbReference>
<dbReference type="InterPro" id="IPR015141">
    <property type="entry name" value="PLipase_A2_prok/fun"/>
</dbReference>
<protein>
    <recommendedName>
        <fullName evidence="3">Phospholipase A2</fullName>
    </recommendedName>
</protein>
<reference evidence="2" key="1">
    <citation type="journal article" date="2019" name="Int. J. Syst. Evol. Microbiol.">
        <title>The Global Catalogue of Microorganisms (GCM) 10K type strain sequencing project: providing services to taxonomists for standard genome sequencing and annotation.</title>
        <authorList>
            <consortium name="The Broad Institute Genomics Platform"/>
            <consortium name="The Broad Institute Genome Sequencing Center for Infectious Disease"/>
            <person name="Wu L."/>
            <person name="Ma J."/>
        </authorList>
    </citation>
    <scope>NUCLEOTIDE SEQUENCE [LARGE SCALE GENOMIC DNA]</scope>
    <source>
        <strain evidence="2">JCM 19173</strain>
    </source>
</reference>
<evidence type="ECO:0000313" key="1">
    <source>
        <dbReference type="EMBL" id="GGL02191.1"/>
    </source>
</evidence>
<keyword evidence="2" id="KW-1185">Reference proteome</keyword>
<dbReference type="Pfam" id="PF09056">
    <property type="entry name" value="Phospholip_A2_3"/>
    <property type="match status" value="1"/>
</dbReference>
<dbReference type="EMBL" id="BMPE01000004">
    <property type="protein sequence ID" value="GGL02191.1"/>
    <property type="molecule type" value="Genomic_DNA"/>
</dbReference>
<proteinExistence type="predicted"/>
<dbReference type="RefSeq" id="WP_189068936.1">
    <property type="nucleotide sequence ID" value="NZ_BMPE01000004.1"/>
</dbReference>
<evidence type="ECO:0000313" key="2">
    <source>
        <dbReference type="Proteomes" id="UP000604341"/>
    </source>
</evidence>